<feature type="compositionally biased region" description="Basic and acidic residues" evidence="7">
    <location>
        <begin position="392"/>
        <end position="414"/>
    </location>
</feature>
<dbReference type="GO" id="GO:0032958">
    <property type="term" value="P:inositol phosphate biosynthetic process"/>
    <property type="evidence" value="ECO:0007669"/>
    <property type="project" value="InterPro"/>
</dbReference>
<evidence type="ECO:0000256" key="5">
    <source>
        <dbReference type="ARBA" id="ARBA00022840"/>
    </source>
</evidence>
<dbReference type="OrthoDB" id="2573163at2759"/>
<name>A0A8T2PPD6_9TELE</name>
<dbReference type="InterPro" id="IPR005522">
    <property type="entry name" value="IPK"/>
</dbReference>
<dbReference type="EC" id="2.7.-.-" evidence="6"/>
<evidence type="ECO:0000256" key="3">
    <source>
        <dbReference type="ARBA" id="ARBA00022741"/>
    </source>
</evidence>
<dbReference type="Proteomes" id="UP000824540">
    <property type="component" value="Unassembled WGS sequence"/>
</dbReference>
<dbReference type="GO" id="GO:0000828">
    <property type="term" value="F:inositol hexakisphosphate kinase activity"/>
    <property type="evidence" value="ECO:0007669"/>
    <property type="project" value="TreeGrafter"/>
</dbReference>
<feature type="region of interest" description="Disordered" evidence="7">
    <location>
        <begin position="641"/>
        <end position="700"/>
    </location>
</feature>
<accession>A0A8T2PPD6</accession>
<sequence length="759" mass="85009">MHSSQPQLQHIPGLFRALNPHETKGCYPIPPGEGADKDRESETLREREREVLSLDLTACAVPRMSPALEAMQPGGEQQSCSSASKGVLLEPFVHQVGGHSCVLRFGEQTICKPLIPREHQFYKSLPAEMRKFTPQYRGRRRNAGKPGQEIRIRAIHPPTRGCCNTASGVLVFEGSSSGQASQPLASRVADEQLRSGPHHRLDPLLLLFPLCPASSAHLVLRGTMGSWKSGTLVKPETWKLLVLASTNVPPSPIATLTAPTFAHPVTGCYWGANSCTLPGKDGEREMPWQRAVCQFKRLANQTGTGKFEHIIKPLFLCQEVRMTVSMSERLTAVFATFPSSPLLPSPLPLLFEEDEEGNLCLIAYPLHSELGDLENVDPDSEPKNKMLKWGNKKVDNDKYGKDRGRHSRKEDKIKSYGQSDMEMDSTHGKVEAAGDRLRLQLLQLHNREEELDWFQQAEVLYYSLEKRNAVPQVKHNPWSLKCHQQHLQRMKENAKHRNQYKFILLENLTWQHTVPCVLDLKMGTRQHGDDASEEKKATQIRKCQQSTSASIGVRLCGMQVYQADSGKLMFMNKYHGRKLTLPGFKEALFQFFHDGRRLRHELLSPVLRRLREMQAALESCESYRFYSSSLLIIYDGEPTHVRRPRNRCGEEGDEDDLSEEEEDEEEEEEEEEEEGGAFGFPGAAAGGGSGSSSSGAVVSRASRGAGGPLVDVRMIDFAHTTCRHYGEDSVVHEGQDSGYIFGLQNLITIISQLEEHSAD</sequence>
<dbReference type="GO" id="GO:0005737">
    <property type="term" value="C:cytoplasm"/>
    <property type="evidence" value="ECO:0007669"/>
    <property type="project" value="TreeGrafter"/>
</dbReference>
<feature type="compositionally biased region" description="Low complexity" evidence="7">
    <location>
        <begin position="691"/>
        <end position="700"/>
    </location>
</feature>
<gene>
    <name evidence="8" type="ORF">JZ751_017792</name>
</gene>
<keyword evidence="9" id="KW-1185">Reference proteome</keyword>
<keyword evidence="3" id="KW-0547">Nucleotide-binding</keyword>
<evidence type="ECO:0000256" key="2">
    <source>
        <dbReference type="ARBA" id="ARBA00022679"/>
    </source>
</evidence>
<feature type="region of interest" description="Disordered" evidence="7">
    <location>
        <begin position="392"/>
        <end position="427"/>
    </location>
</feature>
<dbReference type="GO" id="GO:0005634">
    <property type="term" value="C:nucleus"/>
    <property type="evidence" value="ECO:0007669"/>
    <property type="project" value="TreeGrafter"/>
</dbReference>
<dbReference type="Gene3D" id="3.30.470.160">
    <property type="entry name" value="Inositol polyphosphate kinase"/>
    <property type="match status" value="1"/>
</dbReference>
<dbReference type="PANTHER" id="PTHR12400:SF47">
    <property type="entry name" value="INOSITOL HEXAKISPHOSPHATE KINASE 2"/>
    <property type="match status" value="1"/>
</dbReference>
<comment type="caution">
    <text evidence="8">The sequence shown here is derived from an EMBL/GenBank/DDBJ whole genome shotgun (WGS) entry which is preliminary data.</text>
</comment>
<dbReference type="InterPro" id="IPR038286">
    <property type="entry name" value="IPK_sf"/>
</dbReference>
<dbReference type="GO" id="GO:0005524">
    <property type="term" value="F:ATP binding"/>
    <property type="evidence" value="ECO:0007669"/>
    <property type="project" value="UniProtKB-KW"/>
</dbReference>
<evidence type="ECO:0000313" key="9">
    <source>
        <dbReference type="Proteomes" id="UP000824540"/>
    </source>
</evidence>
<evidence type="ECO:0000256" key="7">
    <source>
        <dbReference type="SAM" id="MobiDB-lite"/>
    </source>
</evidence>
<dbReference type="GO" id="GO:0046854">
    <property type="term" value="P:phosphatidylinositol phosphate biosynthetic process"/>
    <property type="evidence" value="ECO:0007669"/>
    <property type="project" value="TreeGrafter"/>
</dbReference>
<dbReference type="FunFam" id="3.30.470.160:FF:000002">
    <property type="entry name" value="Kinase"/>
    <property type="match status" value="1"/>
</dbReference>
<keyword evidence="2 6" id="KW-0808">Transferase</keyword>
<evidence type="ECO:0000256" key="4">
    <source>
        <dbReference type="ARBA" id="ARBA00022777"/>
    </source>
</evidence>
<dbReference type="PANTHER" id="PTHR12400">
    <property type="entry name" value="INOSITOL POLYPHOSPHATE KINASE"/>
    <property type="match status" value="1"/>
</dbReference>
<feature type="compositionally biased region" description="Acidic residues" evidence="7">
    <location>
        <begin position="651"/>
        <end position="675"/>
    </location>
</feature>
<reference evidence="8" key="1">
    <citation type="thesis" date="2021" institute="BYU ScholarsArchive" country="Provo, UT, USA">
        <title>Applications of and Algorithms for Genome Assembly and Genomic Analyses with an Emphasis on Marine Teleosts.</title>
        <authorList>
            <person name="Pickett B.D."/>
        </authorList>
    </citation>
    <scope>NUCLEOTIDE SEQUENCE</scope>
    <source>
        <strain evidence="8">HI-2016</strain>
    </source>
</reference>
<evidence type="ECO:0000313" key="8">
    <source>
        <dbReference type="EMBL" id="KAG9353216.1"/>
    </source>
</evidence>
<comment type="similarity">
    <text evidence="1 6">Belongs to the inositol phosphokinase (IPK) family.</text>
</comment>
<keyword evidence="4 6" id="KW-0418">Kinase</keyword>
<proteinExistence type="inferred from homology"/>
<evidence type="ECO:0000256" key="6">
    <source>
        <dbReference type="RuleBase" id="RU363090"/>
    </source>
</evidence>
<dbReference type="EMBL" id="JAFBMS010000004">
    <property type="protein sequence ID" value="KAG9353216.1"/>
    <property type="molecule type" value="Genomic_DNA"/>
</dbReference>
<evidence type="ECO:0000256" key="1">
    <source>
        <dbReference type="ARBA" id="ARBA00007374"/>
    </source>
</evidence>
<dbReference type="Pfam" id="PF03770">
    <property type="entry name" value="IPK"/>
    <property type="match status" value="1"/>
</dbReference>
<feature type="region of interest" description="Disordered" evidence="7">
    <location>
        <begin position="25"/>
        <end position="44"/>
    </location>
</feature>
<feature type="compositionally biased region" description="Basic and acidic residues" evidence="7">
    <location>
        <begin position="34"/>
        <end position="44"/>
    </location>
</feature>
<dbReference type="SUPFAM" id="SSF56104">
    <property type="entry name" value="SAICAR synthase-like"/>
    <property type="match status" value="1"/>
</dbReference>
<dbReference type="AlphaFoldDB" id="A0A8T2PPD6"/>
<feature type="compositionally biased region" description="Gly residues" evidence="7">
    <location>
        <begin position="676"/>
        <end position="690"/>
    </location>
</feature>
<keyword evidence="5" id="KW-0067">ATP-binding</keyword>
<organism evidence="8 9">
    <name type="scientific">Albula glossodonta</name>
    <name type="common">roundjaw bonefish</name>
    <dbReference type="NCBI Taxonomy" id="121402"/>
    <lineage>
        <taxon>Eukaryota</taxon>
        <taxon>Metazoa</taxon>
        <taxon>Chordata</taxon>
        <taxon>Craniata</taxon>
        <taxon>Vertebrata</taxon>
        <taxon>Euteleostomi</taxon>
        <taxon>Actinopterygii</taxon>
        <taxon>Neopterygii</taxon>
        <taxon>Teleostei</taxon>
        <taxon>Albuliformes</taxon>
        <taxon>Albulidae</taxon>
        <taxon>Albula</taxon>
    </lineage>
</organism>
<protein>
    <recommendedName>
        <fullName evidence="6">Kinase</fullName>
        <ecNumber evidence="6">2.7.-.-</ecNumber>
    </recommendedName>
</protein>